<name>A0AAV7GFR9_DENCH</name>
<evidence type="ECO:0000256" key="5">
    <source>
        <dbReference type="ARBA" id="ARBA00023136"/>
    </source>
</evidence>
<comment type="caution">
    <text evidence="6">Lacks conserved residue(s) required for the propagation of feature annotation.</text>
</comment>
<evidence type="ECO:0000256" key="1">
    <source>
        <dbReference type="ARBA" id="ARBA00004141"/>
    </source>
</evidence>
<keyword evidence="3 6" id="KW-0812">Transmembrane</keyword>
<comment type="similarity">
    <text evidence="2 6">Belongs to the multi antimicrobial extrusion (MATE) (TC 2.A.66.1) family.</text>
</comment>
<feature type="transmembrane region" description="Helical" evidence="6">
    <location>
        <begin position="76"/>
        <end position="97"/>
    </location>
</feature>
<dbReference type="Proteomes" id="UP000775213">
    <property type="component" value="Unassembled WGS sequence"/>
</dbReference>
<dbReference type="InterPro" id="IPR002528">
    <property type="entry name" value="MATE_fam"/>
</dbReference>
<comment type="subcellular location">
    <subcellularLocation>
        <location evidence="1">Membrane</location>
        <topology evidence="1">Multi-pass membrane protein</topology>
    </subcellularLocation>
</comment>
<dbReference type="GO" id="GO:1990961">
    <property type="term" value="P:xenobiotic detoxification by transmembrane export across the plasma membrane"/>
    <property type="evidence" value="ECO:0007669"/>
    <property type="project" value="InterPro"/>
</dbReference>
<dbReference type="CDD" id="cd13132">
    <property type="entry name" value="MATE_eukaryotic"/>
    <property type="match status" value="1"/>
</dbReference>
<comment type="caution">
    <text evidence="7">The sequence shown here is derived from an EMBL/GenBank/DDBJ whole genome shotgun (WGS) entry which is preliminary data.</text>
</comment>
<organism evidence="7 8">
    <name type="scientific">Dendrobium chrysotoxum</name>
    <name type="common">Orchid</name>
    <dbReference type="NCBI Taxonomy" id="161865"/>
    <lineage>
        <taxon>Eukaryota</taxon>
        <taxon>Viridiplantae</taxon>
        <taxon>Streptophyta</taxon>
        <taxon>Embryophyta</taxon>
        <taxon>Tracheophyta</taxon>
        <taxon>Spermatophyta</taxon>
        <taxon>Magnoliopsida</taxon>
        <taxon>Liliopsida</taxon>
        <taxon>Asparagales</taxon>
        <taxon>Orchidaceae</taxon>
        <taxon>Epidendroideae</taxon>
        <taxon>Malaxideae</taxon>
        <taxon>Dendrobiinae</taxon>
        <taxon>Dendrobium</taxon>
    </lineage>
</organism>
<dbReference type="GO" id="GO:0042910">
    <property type="term" value="F:xenobiotic transmembrane transporter activity"/>
    <property type="evidence" value="ECO:0007669"/>
    <property type="project" value="InterPro"/>
</dbReference>
<feature type="transmembrane region" description="Helical" evidence="6">
    <location>
        <begin position="341"/>
        <end position="360"/>
    </location>
</feature>
<dbReference type="GO" id="GO:0015297">
    <property type="term" value="F:antiporter activity"/>
    <property type="evidence" value="ECO:0007669"/>
    <property type="project" value="InterPro"/>
</dbReference>
<feature type="transmembrane region" description="Helical" evidence="6">
    <location>
        <begin position="153"/>
        <end position="172"/>
    </location>
</feature>
<evidence type="ECO:0000313" key="7">
    <source>
        <dbReference type="EMBL" id="KAH0454573.1"/>
    </source>
</evidence>
<dbReference type="EMBL" id="JAGFBR010000015">
    <property type="protein sequence ID" value="KAH0454573.1"/>
    <property type="molecule type" value="Genomic_DNA"/>
</dbReference>
<dbReference type="AlphaFoldDB" id="A0AAV7GFR9"/>
<dbReference type="InterPro" id="IPR045069">
    <property type="entry name" value="MATE_euk"/>
</dbReference>
<keyword evidence="4 6" id="KW-1133">Transmembrane helix</keyword>
<dbReference type="PANTHER" id="PTHR11206">
    <property type="entry name" value="MULTIDRUG RESISTANCE PROTEIN"/>
    <property type="match status" value="1"/>
</dbReference>
<feature type="transmembrane region" description="Helical" evidence="6">
    <location>
        <begin position="47"/>
        <end position="64"/>
    </location>
</feature>
<evidence type="ECO:0000256" key="6">
    <source>
        <dbReference type="RuleBase" id="RU004914"/>
    </source>
</evidence>
<reference evidence="7 8" key="1">
    <citation type="journal article" date="2021" name="Hortic Res">
        <title>Chromosome-scale assembly of the Dendrobium chrysotoxum genome enhances the understanding of orchid evolution.</title>
        <authorList>
            <person name="Zhang Y."/>
            <person name="Zhang G.Q."/>
            <person name="Zhang D."/>
            <person name="Liu X.D."/>
            <person name="Xu X.Y."/>
            <person name="Sun W.H."/>
            <person name="Yu X."/>
            <person name="Zhu X."/>
            <person name="Wang Z.W."/>
            <person name="Zhao X."/>
            <person name="Zhong W.Y."/>
            <person name="Chen H."/>
            <person name="Yin W.L."/>
            <person name="Huang T."/>
            <person name="Niu S.C."/>
            <person name="Liu Z.J."/>
        </authorList>
    </citation>
    <scope>NUCLEOTIDE SEQUENCE [LARGE SCALE GENOMIC DNA]</scope>
    <source>
        <strain evidence="7">Lindl</strain>
    </source>
</reference>
<dbReference type="Pfam" id="PF01554">
    <property type="entry name" value="MatE"/>
    <property type="match status" value="2"/>
</dbReference>
<feature type="transmembrane region" description="Helical" evidence="6">
    <location>
        <begin position="109"/>
        <end position="133"/>
    </location>
</feature>
<keyword evidence="5 6" id="KW-0472">Membrane</keyword>
<feature type="transmembrane region" description="Helical" evidence="6">
    <location>
        <begin position="184"/>
        <end position="203"/>
    </location>
</feature>
<feature type="transmembrane region" description="Helical" evidence="6">
    <location>
        <begin position="259"/>
        <end position="283"/>
    </location>
</feature>
<evidence type="ECO:0000256" key="2">
    <source>
        <dbReference type="ARBA" id="ARBA00010199"/>
    </source>
</evidence>
<evidence type="ECO:0000313" key="8">
    <source>
        <dbReference type="Proteomes" id="UP000775213"/>
    </source>
</evidence>
<gene>
    <name evidence="7" type="ORF">IEQ34_016497</name>
</gene>
<sequence>MSSSPLLVKIEKEDNNRSGHGWLSKLVDVEEAKVQIGFSVPMILTNMSYYGIPLVSVMFAGHLGDIELAGATLGNSWFTVTGIALMVGLSGALETLCGQGYGARSYNLLGIYMQSSAMISAIFSVIVSILWYYTEPVLIFLHQEPQVAKLASLYVKYLIPGLFAYGFIQCILRFCQTQSVVIPLVLFSIVPLILHAGLTYFLANVIGFGFKGTSLSASISLWVSFLMLAIYVKFSSNFNFTWGGFSVDAFQHVIPSLKLAIPSAVMVCFEYWVFEFLVLLAGLMPNSERSTSLIAMCVNTESITYMITYGFSAAVSTRVSNEIGSGNIKNAKNAVAVTLKLSIFLATAVVLLLNVGHHLWASFFSTNSEIIRQFGYLTPLLTMSVLFDSAQGVLSGTVLRCIVASEVSSANLSCKRMWLAALGSMDQFSGLLPDWLAISLSIWFQDEIIWQGIMDGIDLWALLSSLNTSCDHSSHKVGKMGPLCEEQRKQCACLIVVAIRITEAEENQDSNWF</sequence>
<keyword evidence="8" id="KW-1185">Reference proteome</keyword>
<evidence type="ECO:0000256" key="4">
    <source>
        <dbReference type="ARBA" id="ARBA00022989"/>
    </source>
</evidence>
<protein>
    <recommendedName>
        <fullName evidence="6">Protein DETOXIFICATION</fullName>
    </recommendedName>
    <alternativeName>
        <fullName evidence="6">Multidrug and toxic compound extrusion protein</fullName>
    </alternativeName>
</protein>
<feature type="transmembrane region" description="Helical" evidence="6">
    <location>
        <begin position="215"/>
        <end position="232"/>
    </location>
</feature>
<evidence type="ECO:0000256" key="3">
    <source>
        <dbReference type="ARBA" id="ARBA00022692"/>
    </source>
</evidence>
<dbReference type="GO" id="GO:0016020">
    <property type="term" value="C:membrane"/>
    <property type="evidence" value="ECO:0007669"/>
    <property type="project" value="UniProtKB-SubCell"/>
</dbReference>
<proteinExistence type="inferred from homology"/>
<dbReference type="NCBIfam" id="TIGR00797">
    <property type="entry name" value="matE"/>
    <property type="match status" value="1"/>
</dbReference>
<accession>A0AAV7GFR9</accession>